<evidence type="ECO:0000256" key="7">
    <source>
        <dbReference type="ARBA" id="ARBA00023002"/>
    </source>
</evidence>
<dbReference type="GO" id="GO:0020037">
    <property type="term" value="F:heme binding"/>
    <property type="evidence" value="ECO:0007669"/>
    <property type="project" value="InterPro"/>
</dbReference>
<evidence type="ECO:0000256" key="1">
    <source>
        <dbReference type="ARBA" id="ARBA00001929"/>
    </source>
</evidence>
<dbReference type="PRINTS" id="PR00397">
    <property type="entry name" value="SIROHAEM"/>
</dbReference>
<keyword evidence="7" id="KW-0560">Oxidoreductase</keyword>
<dbReference type="InterPro" id="IPR006067">
    <property type="entry name" value="NO2/SO3_Rdtase_4Fe4S_dom"/>
</dbReference>
<dbReference type="GO" id="GO:0000103">
    <property type="term" value="P:sulfate assimilation"/>
    <property type="evidence" value="ECO:0007669"/>
    <property type="project" value="TreeGrafter"/>
</dbReference>
<keyword evidence="6" id="KW-0479">Metal-binding</keyword>
<dbReference type="InterPro" id="IPR045854">
    <property type="entry name" value="NO2/SO3_Rdtase_4Fe4S_sf"/>
</dbReference>
<evidence type="ECO:0000256" key="3">
    <source>
        <dbReference type="ARBA" id="ARBA00010429"/>
    </source>
</evidence>
<keyword evidence="4" id="KW-0004">4Fe-4S</keyword>
<evidence type="ECO:0000256" key="6">
    <source>
        <dbReference type="ARBA" id="ARBA00022723"/>
    </source>
</evidence>
<keyword evidence="8" id="KW-0408">Iron</keyword>
<dbReference type="GO" id="GO:0016002">
    <property type="term" value="F:sulfite reductase activity"/>
    <property type="evidence" value="ECO:0007669"/>
    <property type="project" value="TreeGrafter"/>
</dbReference>
<dbReference type="InterPro" id="IPR036136">
    <property type="entry name" value="Nit/Sulf_reduc_fer-like_dom_sf"/>
</dbReference>
<keyword evidence="5" id="KW-0349">Heme</keyword>
<evidence type="ECO:0000259" key="10">
    <source>
        <dbReference type="Pfam" id="PF01077"/>
    </source>
</evidence>
<comment type="similarity">
    <text evidence="3">Belongs to the nitrite and sulfite reductase 4Fe-4S domain family.</text>
</comment>
<gene>
    <name evidence="12" type="ORF">ALAG00032_LOCUS7835</name>
</gene>
<dbReference type="PROSITE" id="PS00365">
    <property type="entry name" value="NIR_SIR"/>
    <property type="match status" value="1"/>
</dbReference>
<evidence type="ECO:0000256" key="9">
    <source>
        <dbReference type="ARBA" id="ARBA00023014"/>
    </source>
</evidence>
<evidence type="ECO:0000259" key="11">
    <source>
        <dbReference type="Pfam" id="PF03460"/>
    </source>
</evidence>
<dbReference type="GO" id="GO:0050311">
    <property type="term" value="F:sulfite reductase (ferredoxin) activity"/>
    <property type="evidence" value="ECO:0007669"/>
    <property type="project" value="TreeGrafter"/>
</dbReference>
<dbReference type="InterPro" id="IPR006066">
    <property type="entry name" value="NO2/SO3_Rdtase_FeS/sirohaem_BS"/>
</dbReference>
<feature type="domain" description="Nitrite/Sulfite reductase ferredoxin-like" evidence="11">
    <location>
        <begin position="102"/>
        <end position="165"/>
    </location>
</feature>
<dbReference type="FunFam" id="3.30.413.10:FF:000014">
    <property type="entry name" value="Sulfite reductase [ferredoxin], chloroplastic"/>
    <property type="match status" value="1"/>
</dbReference>
<dbReference type="Pfam" id="PF01077">
    <property type="entry name" value="NIR_SIR"/>
    <property type="match status" value="1"/>
</dbReference>
<evidence type="ECO:0000256" key="8">
    <source>
        <dbReference type="ARBA" id="ARBA00023004"/>
    </source>
</evidence>
<comment type="cofactor">
    <cofactor evidence="2">
        <name>[4Fe-4S] cluster</name>
        <dbReference type="ChEBI" id="CHEBI:49883"/>
    </cofactor>
</comment>
<dbReference type="Pfam" id="PF03460">
    <property type="entry name" value="NIR_SIR_ferr"/>
    <property type="match status" value="1"/>
</dbReference>
<name>A0A7S3JYK4_9STRA</name>
<dbReference type="EMBL" id="HBIJ01011465">
    <property type="protein sequence ID" value="CAE0367086.1"/>
    <property type="molecule type" value="Transcribed_RNA"/>
</dbReference>
<sequence>MYVLRCLTLGAMTAALMTSNNGLRMSTTSRLYSIQEREAPIQKQKLDKINEMKQASVNLRHPLVEDLADLETISISHDSYNLLKFHGSYQQDDREKRKKGQEKAFQFMLRLKVPSGECPGAVYNVLDDLCENYGQKDLRITTRQAWQIHGILKKDLKHVIRTIMEAGSTTIGGCGDINRNVMLPPAPIDDDNRPQYRVARHWAAVCAELFVPQTEAFSEIWCDGTKLASVQYWKRHIYTDNDSLDPAQLKNIKSIEEFKKNDESQVDNFIQDWMRRDNGHGIILPKSETTEPIYGETYLPRKFKIGVTVEGDNSIDVYINDIGVVVCDDLSGVNILVGGGLGRTHGKQTTFARTAQEMAYVPNEQIPQVLKAIVAVQRDHGNREIRANARLKYLVHTLGIDAFKSLVEAYHGASLDPPRPMKPWRYSDWLGWHDAGDGTLFCGINVEQGRIRDFDGENAPQLRSFLKDAIKNTGCDLILSPSQSIILRNIQPDDKKNIHALMIQHNILPVEAVDPLTRLSMACPALPLCGLAVTEAERYLPTMLTRIRALLDHLSMNREEVLIRMTGCPNGCARPYMAELAFVGDGKSSYQLYIGGSPALTRVGFAYKDRCKVASIEHDLEPLFIMWRDQREHPYESFGDFVHRLGKDALLQFTASYTPTAPLATA</sequence>
<dbReference type="Gene3D" id="3.30.413.10">
    <property type="entry name" value="Sulfite Reductase Hemoprotein, domain 1"/>
    <property type="match status" value="2"/>
</dbReference>
<dbReference type="SUPFAM" id="SSF56014">
    <property type="entry name" value="Nitrite and sulphite reductase 4Fe-4S domain-like"/>
    <property type="match status" value="2"/>
</dbReference>
<dbReference type="NCBIfam" id="NF010029">
    <property type="entry name" value="PRK13504.1"/>
    <property type="match status" value="1"/>
</dbReference>
<dbReference type="SUPFAM" id="SSF55124">
    <property type="entry name" value="Nitrite/Sulfite reductase N-terminal domain-like"/>
    <property type="match status" value="2"/>
</dbReference>
<comment type="cofactor">
    <cofactor evidence="1">
        <name>siroheme</name>
        <dbReference type="ChEBI" id="CHEBI:60052"/>
    </cofactor>
</comment>
<dbReference type="GO" id="GO:0046872">
    <property type="term" value="F:metal ion binding"/>
    <property type="evidence" value="ECO:0007669"/>
    <property type="project" value="UniProtKB-KW"/>
</dbReference>
<dbReference type="GO" id="GO:0009337">
    <property type="term" value="C:sulfite reductase complex (NADPH)"/>
    <property type="evidence" value="ECO:0007669"/>
    <property type="project" value="TreeGrafter"/>
</dbReference>
<evidence type="ECO:0000256" key="5">
    <source>
        <dbReference type="ARBA" id="ARBA00022617"/>
    </source>
</evidence>
<evidence type="ECO:0000256" key="2">
    <source>
        <dbReference type="ARBA" id="ARBA00001966"/>
    </source>
</evidence>
<evidence type="ECO:0000256" key="4">
    <source>
        <dbReference type="ARBA" id="ARBA00022485"/>
    </source>
</evidence>
<accession>A0A7S3JYK4</accession>
<dbReference type="InterPro" id="IPR045169">
    <property type="entry name" value="NO2/SO3_Rdtase_4Fe4S_prot"/>
</dbReference>
<keyword evidence="9" id="KW-0411">Iron-sulfur</keyword>
<protein>
    <submittedName>
        <fullName evidence="12">Uncharacterized protein</fullName>
    </submittedName>
</protein>
<dbReference type="PANTHER" id="PTHR11493:SF47">
    <property type="entry name" value="SULFITE REDUCTASE [NADPH] SUBUNIT BETA"/>
    <property type="match status" value="1"/>
</dbReference>
<feature type="domain" description="Nitrite/sulphite reductase 4Fe-4S" evidence="10">
    <location>
        <begin position="289"/>
        <end position="412"/>
    </location>
</feature>
<dbReference type="PANTHER" id="PTHR11493">
    <property type="entry name" value="SULFITE REDUCTASE [NADPH] SUBUNIT BETA-RELATED"/>
    <property type="match status" value="1"/>
</dbReference>
<organism evidence="12">
    <name type="scientific">Aureoumbra lagunensis</name>
    <dbReference type="NCBI Taxonomy" id="44058"/>
    <lineage>
        <taxon>Eukaryota</taxon>
        <taxon>Sar</taxon>
        <taxon>Stramenopiles</taxon>
        <taxon>Ochrophyta</taxon>
        <taxon>Pelagophyceae</taxon>
        <taxon>Pelagomonadales</taxon>
        <taxon>Aureoumbra</taxon>
    </lineage>
</organism>
<proteinExistence type="inferred from homology"/>
<dbReference type="AlphaFoldDB" id="A0A7S3JYK4"/>
<reference evidence="12" key="1">
    <citation type="submission" date="2021-01" db="EMBL/GenBank/DDBJ databases">
        <authorList>
            <person name="Corre E."/>
            <person name="Pelletier E."/>
            <person name="Niang G."/>
            <person name="Scheremetjew M."/>
            <person name="Finn R."/>
            <person name="Kale V."/>
            <person name="Holt S."/>
            <person name="Cochrane G."/>
            <person name="Meng A."/>
            <person name="Brown T."/>
            <person name="Cohen L."/>
        </authorList>
    </citation>
    <scope>NUCLEOTIDE SEQUENCE</scope>
    <source>
        <strain evidence="12">CCMP1510</strain>
    </source>
</reference>
<dbReference type="InterPro" id="IPR005117">
    <property type="entry name" value="NiRdtase/SiRdtase_haem-b_fer"/>
</dbReference>
<dbReference type="GO" id="GO:0051539">
    <property type="term" value="F:4 iron, 4 sulfur cluster binding"/>
    <property type="evidence" value="ECO:0007669"/>
    <property type="project" value="UniProtKB-KW"/>
</dbReference>
<evidence type="ECO:0000313" key="12">
    <source>
        <dbReference type="EMBL" id="CAE0367086.1"/>
    </source>
</evidence>